<gene>
    <name evidence="9" type="primary">trpF</name>
    <name evidence="11" type="ORF">ABC228_07635</name>
</gene>
<organism evidence="11 12">
    <name type="scientific">Ornithinibacillus xuwenensis</name>
    <dbReference type="NCBI Taxonomy" id="3144668"/>
    <lineage>
        <taxon>Bacteria</taxon>
        <taxon>Bacillati</taxon>
        <taxon>Bacillota</taxon>
        <taxon>Bacilli</taxon>
        <taxon>Bacillales</taxon>
        <taxon>Bacillaceae</taxon>
        <taxon>Ornithinibacillus</taxon>
    </lineage>
</organism>
<evidence type="ECO:0000256" key="9">
    <source>
        <dbReference type="HAMAP-Rule" id="MF_00135"/>
    </source>
</evidence>
<dbReference type="NCBIfam" id="NF002300">
    <property type="entry name" value="PRK01222.1-7"/>
    <property type="match status" value="1"/>
</dbReference>
<evidence type="ECO:0000256" key="7">
    <source>
        <dbReference type="ARBA" id="ARBA00023141"/>
    </source>
</evidence>
<dbReference type="CDD" id="cd00405">
    <property type="entry name" value="PRAI"/>
    <property type="match status" value="1"/>
</dbReference>
<evidence type="ECO:0000313" key="11">
    <source>
        <dbReference type="EMBL" id="MEN2767054.1"/>
    </source>
</evidence>
<dbReference type="Pfam" id="PF00697">
    <property type="entry name" value="PRAI"/>
    <property type="match status" value="1"/>
</dbReference>
<dbReference type="PANTHER" id="PTHR42894">
    <property type="entry name" value="N-(5'-PHOSPHORIBOSYL)ANTHRANILATE ISOMERASE"/>
    <property type="match status" value="1"/>
</dbReference>
<keyword evidence="8 9" id="KW-0413">Isomerase</keyword>
<dbReference type="InterPro" id="IPR044643">
    <property type="entry name" value="TrpF_fam"/>
</dbReference>
<evidence type="ECO:0000256" key="5">
    <source>
        <dbReference type="ARBA" id="ARBA00022605"/>
    </source>
</evidence>
<dbReference type="Proteomes" id="UP001444625">
    <property type="component" value="Unassembled WGS sequence"/>
</dbReference>
<dbReference type="PANTHER" id="PTHR42894:SF1">
    <property type="entry name" value="N-(5'-PHOSPHORIBOSYL)ANTHRANILATE ISOMERASE"/>
    <property type="match status" value="1"/>
</dbReference>
<evidence type="ECO:0000256" key="1">
    <source>
        <dbReference type="ARBA" id="ARBA00001164"/>
    </source>
</evidence>
<feature type="domain" description="N-(5'phosphoribosyl) anthranilate isomerase (PRAI)" evidence="10">
    <location>
        <begin position="3"/>
        <end position="196"/>
    </location>
</feature>
<evidence type="ECO:0000256" key="2">
    <source>
        <dbReference type="ARBA" id="ARBA00004664"/>
    </source>
</evidence>
<accession>A0ABU9XFM5</accession>
<evidence type="ECO:0000313" key="12">
    <source>
        <dbReference type="Proteomes" id="UP001444625"/>
    </source>
</evidence>
<evidence type="ECO:0000259" key="10">
    <source>
        <dbReference type="Pfam" id="PF00697"/>
    </source>
</evidence>
<evidence type="ECO:0000256" key="4">
    <source>
        <dbReference type="ARBA" id="ARBA00022272"/>
    </source>
</evidence>
<proteinExistence type="inferred from homology"/>
<name>A0ABU9XFM5_9BACI</name>
<comment type="pathway">
    <text evidence="2 9">Amino-acid biosynthesis; L-tryptophan biosynthesis; L-tryptophan from chorismate: step 3/5.</text>
</comment>
<comment type="similarity">
    <text evidence="9">Belongs to the TrpF family.</text>
</comment>
<dbReference type="InterPro" id="IPR001240">
    <property type="entry name" value="PRAI_dom"/>
</dbReference>
<dbReference type="GO" id="GO:0004640">
    <property type="term" value="F:phosphoribosylanthranilate isomerase activity"/>
    <property type="evidence" value="ECO:0007669"/>
    <property type="project" value="UniProtKB-EC"/>
</dbReference>
<sequence length="207" mass="23069">MKVKICGVKDERTVQAAIRQGVDFLGFMFAESKRRISVEKAKELAHFVPEHVKKVGVFVNPTIEEVLSAISQVGLDLVQLHGDETPEFCRNIPLPVIKAFPIRREEDIHRTKPYKVDYFLFDSAGGKYRGGSGMTFDWKLLQQLNISKEQVIVAGGLNPDNVQAAITETNPAIVDVSSGVETNGEKDLEKIKAFMKAAKKKELKDLV</sequence>
<dbReference type="Gene3D" id="3.20.20.70">
    <property type="entry name" value="Aldolase class I"/>
    <property type="match status" value="1"/>
</dbReference>
<keyword evidence="7 9" id="KW-0057">Aromatic amino acid biosynthesis</keyword>
<dbReference type="HAMAP" id="MF_00135">
    <property type="entry name" value="PRAI"/>
    <property type="match status" value="1"/>
</dbReference>
<dbReference type="NCBIfam" id="NF002298">
    <property type="entry name" value="PRK01222.1-4"/>
    <property type="match status" value="1"/>
</dbReference>
<dbReference type="InterPro" id="IPR011060">
    <property type="entry name" value="RibuloseP-bd_barrel"/>
</dbReference>
<dbReference type="EMBL" id="JBDIML010000002">
    <property type="protein sequence ID" value="MEN2767054.1"/>
    <property type="molecule type" value="Genomic_DNA"/>
</dbReference>
<keyword evidence="12" id="KW-1185">Reference proteome</keyword>
<dbReference type="InterPro" id="IPR013785">
    <property type="entry name" value="Aldolase_TIM"/>
</dbReference>
<dbReference type="RefSeq" id="WP_345824515.1">
    <property type="nucleotide sequence ID" value="NZ_JBDIML010000002.1"/>
</dbReference>
<protein>
    <recommendedName>
        <fullName evidence="4 9">N-(5'-phosphoribosyl)anthranilate isomerase</fullName>
        <shortName evidence="9">PRAI</shortName>
        <ecNumber evidence="3 9">5.3.1.24</ecNumber>
    </recommendedName>
</protein>
<evidence type="ECO:0000256" key="6">
    <source>
        <dbReference type="ARBA" id="ARBA00022822"/>
    </source>
</evidence>
<reference evidence="11 12" key="1">
    <citation type="submission" date="2024-05" db="EMBL/GenBank/DDBJ databases">
        <authorList>
            <person name="Haq I."/>
            <person name="Ullah Z."/>
            <person name="Ahmad R."/>
            <person name="Li M."/>
            <person name="Tong Y."/>
        </authorList>
    </citation>
    <scope>NUCLEOTIDE SEQUENCE [LARGE SCALE GENOMIC DNA]</scope>
    <source>
        <strain evidence="11 12">16A2E</strain>
    </source>
</reference>
<keyword evidence="6 9" id="KW-0822">Tryptophan biosynthesis</keyword>
<keyword evidence="5 9" id="KW-0028">Amino-acid biosynthesis</keyword>
<evidence type="ECO:0000256" key="8">
    <source>
        <dbReference type="ARBA" id="ARBA00023235"/>
    </source>
</evidence>
<comment type="caution">
    <text evidence="11">The sequence shown here is derived from an EMBL/GenBank/DDBJ whole genome shotgun (WGS) entry which is preliminary data.</text>
</comment>
<comment type="catalytic activity">
    <reaction evidence="1 9">
        <text>N-(5-phospho-beta-D-ribosyl)anthranilate = 1-(2-carboxyphenylamino)-1-deoxy-D-ribulose 5-phosphate</text>
        <dbReference type="Rhea" id="RHEA:21540"/>
        <dbReference type="ChEBI" id="CHEBI:18277"/>
        <dbReference type="ChEBI" id="CHEBI:58613"/>
        <dbReference type="EC" id="5.3.1.24"/>
    </reaction>
</comment>
<dbReference type="EC" id="5.3.1.24" evidence="3 9"/>
<dbReference type="SUPFAM" id="SSF51366">
    <property type="entry name" value="Ribulose-phoshate binding barrel"/>
    <property type="match status" value="1"/>
</dbReference>
<evidence type="ECO:0000256" key="3">
    <source>
        <dbReference type="ARBA" id="ARBA00012572"/>
    </source>
</evidence>